<organism evidence="2 3">
    <name type="scientific">Leucobacter massiliensis</name>
    <dbReference type="NCBI Taxonomy" id="1686285"/>
    <lineage>
        <taxon>Bacteria</taxon>
        <taxon>Bacillati</taxon>
        <taxon>Actinomycetota</taxon>
        <taxon>Actinomycetes</taxon>
        <taxon>Micrococcales</taxon>
        <taxon>Microbacteriaceae</taxon>
        <taxon>Leucobacter</taxon>
    </lineage>
</organism>
<accession>A0A2S9QM77</accession>
<sequence length="214" mass="24136">MPERRGDSPRGSAPLYIECLIAAPMSRVWELTQDPAQHVRWDARFTQIVPTLAREDGAQEFRYELRLPVGTIRGTGVSLGERRAANGGRTSALVFSAQSRLSPIARGRGYWRYLPVDGGVRFLTGYDYTPGWGVIGRLLDPVITRPVIRWLTALSFDRLRIWIETGTPPERLGWWRTLLPGRHPRPRARRCLTRPPGRGGEVMDSAPATLGRLR</sequence>
<dbReference type="AlphaFoldDB" id="A0A2S9QM77"/>
<evidence type="ECO:0008006" key="4">
    <source>
        <dbReference type="Google" id="ProtNLM"/>
    </source>
</evidence>
<feature type="region of interest" description="Disordered" evidence="1">
    <location>
        <begin position="186"/>
        <end position="214"/>
    </location>
</feature>
<dbReference type="EMBL" id="MWZD01000017">
    <property type="protein sequence ID" value="PRI10690.1"/>
    <property type="molecule type" value="Genomic_DNA"/>
</dbReference>
<reference evidence="2 3" key="1">
    <citation type="journal article" date="2017" name="New Microbes New Infect">
        <title>Genome sequence of 'Leucobacter massiliensis' sp. nov. isolated from human pharynx after travel to the 2014 Hajj.</title>
        <authorList>
            <person name="Leangapichart T."/>
            <person name="Gautret P."/>
            <person name="Nguyen T.T."/>
            <person name="Armstrong N."/>
            <person name="Rolain J.M."/>
        </authorList>
    </citation>
    <scope>NUCLEOTIDE SEQUENCE [LARGE SCALE GENOMIC DNA]</scope>
    <source>
        <strain evidence="2 3">122RC15</strain>
    </source>
</reference>
<evidence type="ECO:0000313" key="3">
    <source>
        <dbReference type="Proteomes" id="UP000238650"/>
    </source>
</evidence>
<gene>
    <name evidence="2" type="ORF">B4915_07235</name>
</gene>
<evidence type="ECO:0000313" key="2">
    <source>
        <dbReference type="EMBL" id="PRI10690.1"/>
    </source>
</evidence>
<dbReference type="Proteomes" id="UP000238650">
    <property type="component" value="Unassembled WGS sequence"/>
</dbReference>
<proteinExistence type="predicted"/>
<name>A0A2S9QM77_9MICO</name>
<dbReference type="SUPFAM" id="SSF55961">
    <property type="entry name" value="Bet v1-like"/>
    <property type="match status" value="1"/>
</dbReference>
<dbReference type="Gene3D" id="3.30.530.20">
    <property type="match status" value="1"/>
</dbReference>
<keyword evidence="3" id="KW-1185">Reference proteome</keyword>
<evidence type="ECO:0000256" key="1">
    <source>
        <dbReference type="SAM" id="MobiDB-lite"/>
    </source>
</evidence>
<protein>
    <recommendedName>
        <fullName evidence="4">Polyketide cyclase</fullName>
    </recommendedName>
</protein>
<comment type="caution">
    <text evidence="2">The sequence shown here is derived from an EMBL/GenBank/DDBJ whole genome shotgun (WGS) entry which is preliminary data.</text>
</comment>
<dbReference type="InterPro" id="IPR023393">
    <property type="entry name" value="START-like_dom_sf"/>
</dbReference>